<dbReference type="PIRSF" id="PIRSF033909">
    <property type="entry name" value="UCP033909"/>
    <property type="match status" value="1"/>
</dbReference>
<evidence type="ECO:0000313" key="2">
    <source>
        <dbReference type="Proteomes" id="UP001238334"/>
    </source>
</evidence>
<protein>
    <submittedName>
        <fullName evidence="1">Alpha/beta hydrolase</fullName>
    </submittedName>
</protein>
<keyword evidence="2" id="KW-1185">Reference proteome</keyword>
<dbReference type="GO" id="GO:0016787">
    <property type="term" value="F:hydrolase activity"/>
    <property type="evidence" value="ECO:0007669"/>
    <property type="project" value="UniProtKB-KW"/>
</dbReference>
<dbReference type="SUPFAM" id="SSF53474">
    <property type="entry name" value="alpha/beta-Hydrolases"/>
    <property type="match status" value="1"/>
</dbReference>
<sequence>MLLLVACAPEPPLIGIENPNVRSEDVPGIRRHQILIATTRAPSDASGVFYDSSRSKLGFAKVDVTIPPVHQTGKLERARRFPPDPRREFVVENPIRLAGKSEFRSQVSAELSKRSIGNKDLLVFVHGYNTTLSDAVLQLAQFVEDTDYKGVPLLFSWASSGHAVNYLYDINSAVIARDSLVELVSSLNLTAIEGYDVVAHSMGTVVAMEAMRLISREGDPGQLRRLEHIVLASPDIDLDLFRAQVSAVPEHRRRIVILTSSDDKALKLSQRIAGGIQRVGQTDAEELIQAGITVIDLSQVEDTGSYSHSKFSDAPDVVRRVGEYLNNDGSFGDPRPNTSQTIVFGLGAAIGTSN</sequence>
<dbReference type="KEGG" id="ppso:QPJ95_14805"/>
<dbReference type="InterPro" id="IPR029058">
    <property type="entry name" value="AB_hydrolase_fold"/>
</dbReference>
<dbReference type="Gene3D" id="3.40.50.1820">
    <property type="entry name" value="alpha/beta hydrolase"/>
    <property type="match status" value="1"/>
</dbReference>
<dbReference type="EMBL" id="CP127247">
    <property type="protein sequence ID" value="WIY23902.1"/>
    <property type="molecule type" value="Genomic_DNA"/>
</dbReference>
<dbReference type="Proteomes" id="UP001238334">
    <property type="component" value="Chromosome"/>
</dbReference>
<dbReference type="PANTHER" id="PTHR36513:SF1">
    <property type="entry name" value="TRANSMEMBRANE PROTEIN"/>
    <property type="match status" value="1"/>
</dbReference>
<dbReference type="InterPro" id="IPR014586">
    <property type="entry name" value="UCP033909"/>
</dbReference>
<dbReference type="PANTHER" id="PTHR36513">
    <property type="entry name" value="ABC TRANSMEMBRANE TYPE-1 DOMAIN-CONTAINING PROTEIN"/>
    <property type="match status" value="1"/>
</dbReference>
<dbReference type="AlphaFoldDB" id="A0A9Y2KY54"/>
<organism evidence="1 2">
    <name type="scientific">Parasedimentitalea psychrophila</name>
    <dbReference type="NCBI Taxonomy" id="2997337"/>
    <lineage>
        <taxon>Bacteria</taxon>
        <taxon>Pseudomonadati</taxon>
        <taxon>Pseudomonadota</taxon>
        <taxon>Alphaproteobacteria</taxon>
        <taxon>Rhodobacterales</taxon>
        <taxon>Paracoccaceae</taxon>
        <taxon>Parasedimentitalea</taxon>
    </lineage>
</organism>
<gene>
    <name evidence="1" type="ORF">QPJ95_14805</name>
</gene>
<evidence type="ECO:0000313" key="1">
    <source>
        <dbReference type="EMBL" id="WIY23902.1"/>
    </source>
</evidence>
<proteinExistence type="predicted"/>
<accession>A0A9Y2KY54</accession>
<keyword evidence="1" id="KW-0378">Hydrolase</keyword>
<reference evidence="1 2" key="1">
    <citation type="submission" date="2023-06" db="EMBL/GenBank/DDBJ databases">
        <title>Parasedimentitalea psychrophila sp. nov., a psychrophilic bacterium isolated from deep-sea sediment.</title>
        <authorList>
            <person name="Li A."/>
        </authorList>
    </citation>
    <scope>NUCLEOTIDE SEQUENCE [LARGE SCALE GENOMIC DNA]</scope>
    <source>
        <strain evidence="1 2">QS115</strain>
    </source>
</reference>
<dbReference type="Pfam" id="PF05990">
    <property type="entry name" value="DUF900"/>
    <property type="match status" value="1"/>
</dbReference>
<dbReference type="InterPro" id="IPR010297">
    <property type="entry name" value="DUF900_hydrolase"/>
</dbReference>
<dbReference type="RefSeq" id="WP_270921099.1">
    <property type="nucleotide sequence ID" value="NZ_CP127247.1"/>
</dbReference>
<name>A0A9Y2KY54_9RHOB</name>